<proteinExistence type="predicted"/>
<comment type="caution">
    <text evidence="2">The sequence shown here is derived from an EMBL/GenBank/DDBJ whole genome shotgun (WGS) entry which is preliminary data.</text>
</comment>
<sequence length="512" mass="56533">MTQRRTPSQGHRPLMGPPETPSRGMIPQSPGLFPNIQFSPDLFSQQMMDSQSAPVYPQQRLFWDPATATPLQGTPQHFHTPIAYPDDFNTSFNSSSTIVPLNYAPTQQETTYDLPTTSEPMHSSFLDVPNFSTQAAFHTSPRPPLPAAENPTQFLSSPARRFGGDTQLETSTRWQQTRDLPAYHHQLQESKREQEMLARQRRKSRTQKRPAEEDLVMKSVRRALSPSKVSRPAVTRSNTLAGHPPALRRSSSTIDNISITSSISSRSNRAGRSSPLRQVNDNVRRVSTPAVLRPSSSMSLEIDRNGVARTILAELPERTSEDMEEGYSTEELSSEDEMDHQMLYSFDGNSQLDNDSISRGDARDELRSSVYLSMGTDKSAQIIRDPIIDPRLGLNSSMSTIKRARGETLTSSNNDNANPTNAQQALRNLMQDRSRSASSHASTSSMQFHSSPPLQQGHLPRYNASPTTANDAELATPSTDVDSIGSSGQTRCVCNSASAEGNLMLQCISSLV</sequence>
<evidence type="ECO:0000313" key="3">
    <source>
        <dbReference type="Proteomes" id="UP001309876"/>
    </source>
</evidence>
<dbReference type="EMBL" id="JAVRRJ010000001">
    <property type="protein sequence ID" value="KAK5091370.1"/>
    <property type="molecule type" value="Genomic_DNA"/>
</dbReference>
<feature type="region of interest" description="Disordered" evidence="1">
    <location>
        <begin position="135"/>
        <end position="165"/>
    </location>
</feature>
<evidence type="ECO:0008006" key="4">
    <source>
        <dbReference type="Google" id="ProtNLM"/>
    </source>
</evidence>
<evidence type="ECO:0000313" key="2">
    <source>
        <dbReference type="EMBL" id="KAK5091370.1"/>
    </source>
</evidence>
<protein>
    <recommendedName>
        <fullName evidence="4">PHD finger domain protein</fullName>
    </recommendedName>
</protein>
<accession>A0AAN7T838</accession>
<gene>
    <name evidence="2" type="ORF">LTR05_001553</name>
</gene>
<keyword evidence="3" id="KW-1185">Reference proteome</keyword>
<feature type="region of interest" description="Disordered" evidence="1">
    <location>
        <begin position="1"/>
        <end position="32"/>
    </location>
</feature>
<feature type="region of interest" description="Disordered" evidence="1">
    <location>
        <begin position="187"/>
        <end position="282"/>
    </location>
</feature>
<feature type="compositionally biased region" description="Polar residues" evidence="1">
    <location>
        <begin position="464"/>
        <end position="487"/>
    </location>
</feature>
<feature type="compositionally biased region" description="Basic and acidic residues" evidence="1">
    <location>
        <begin position="187"/>
        <end position="198"/>
    </location>
</feature>
<feature type="compositionally biased region" description="Basic residues" evidence="1">
    <location>
        <begin position="199"/>
        <end position="208"/>
    </location>
</feature>
<dbReference type="AlphaFoldDB" id="A0AAN7T838"/>
<organism evidence="2 3">
    <name type="scientific">Lithohypha guttulata</name>
    <dbReference type="NCBI Taxonomy" id="1690604"/>
    <lineage>
        <taxon>Eukaryota</taxon>
        <taxon>Fungi</taxon>
        <taxon>Dikarya</taxon>
        <taxon>Ascomycota</taxon>
        <taxon>Pezizomycotina</taxon>
        <taxon>Eurotiomycetes</taxon>
        <taxon>Chaetothyriomycetidae</taxon>
        <taxon>Chaetothyriales</taxon>
        <taxon>Trichomeriaceae</taxon>
        <taxon>Lithohypha</taxon>
    </lineage>
</organism>
<reference evidence="2 3" key="1">
    <citation type="submission" date="2023-08" db="EMBL/GenBank/DDBJ databases">
        <title>Black Yeasts Isolated from many extreme environments.</title>
        <authorList>
            <person name="Coleine C."/>
            <person name="Stajich J.E."/>
            <person name="Selbmann L."/>
        </authorList>
    </citation>
    <scope>NUCLEOTIDE SEQUENCE [LARGE SCALE GENOMIC DNA]</scope>
    <source>
        <strain evidence="2 3">CCFEE 5910</strain>
    </source>
</reference>
<name>A0AAN7T838_9EURO</name>
<feature type="region of interest" description="Disordered" evidence="1">
    <location>
        <begin position="430"/>
        <end position="487"/>
    </location>
</feature>
<dbReference type="Proteomes" id="UP001309876">
    <property type="component" value="Unassembled WGS sequence"/>
</dbReference>
<feature type="compositionally biased region" description="Low complexity" evidence="1">
    <location>
        <begin position="436"/>
        <end position="451"/>
    </location>
</feature>
<feature type="compositionally biased region" description="Low complexity" evidence="1">
    <location>
        <begin position="248"/>
        <end position="274"/>
    </location>
</feature>
<evidence type="ECO:0000256" key="1">
    <source>
        <dbReference type="SAM" id="MobiDB-lite"/>
    </source>
</evidence>